<dbReference type="CDD" id="cd00812">
    <property type="entry name" value="LeuRS_core"/>
    <property type="match status" value="1"/>
</dbReference>
<dbReference type="EC" id="6.1.1.4" evidence="3"/>
<dbReference type="AlphaFoldDB" id="A0AAN8WVG8"/>
<evidence type="ECO:0000259" key="11">
    <source>
        <dbReference type="Pfam" id="PF00133"/>
    </source>
</evidence>
<dbReference type="Gene3D" id="1.10.730.10">
    <property type="entry name" value="Isoleucyl-tRNA Synthetase, Domain 1"/>
    <property type="match status" value="2"/>
</dbReference>
<evidence type="ECO:0000256" key="10">
    <source>
        <dbReference type="RuleBase" id="RU363035"/>
    </source>
</evidence>
<dbReference type="GO" id="GO:0032543">
    <property type="term" value="P:mitochondrial translation"/>
    <property type="evidence" value="ECO:0007669"/>
    <property type="project" value="TreeGrafter"/>
</dbReference>
<comment type="subcellular location">
    <subcellularLocation>
        <location evidence="1">Mitochondrion matrix</location>
    </subcellularLocation>
</comment>
<keyword evidence="8 10" id="KW-0030">Aminoacyl-tRNA synthetase</keyword>
<evidence type="ECO:0000256" key="5">
    <source>
        <dbReference type="ARBA" id="ARBA00022741"/>
    </source>
</evidence>
<keyword evidence="4 10" id="KW-0436">Ligase</keyword>
<dbReference type="Gene3D" id="3.40.50.620">
    <property type="entry name" value="HUPs"/>
    <property type="match status" value="2"/>
</dbReference>
<dbReference type="Pfam" id="PF00133">
    <property type="entry name" value="tRNA-synt_1"/>
    <property type="match status" value="3"/>
</dbReference>
<evidence type="ECO:0000256" key="4">
    <source>
        <dbReference type="ARBA" id="ARBA00022598"/>
    </source>
</evidence>
<dbReference type="SUPFAM" id="SSF47323">
    <property type="entry name" value="Anticodon-binding domain of a subclass of class I aminoacyl-tRNA synthetases"/>
    <property type="match status" value="1"/>
</dbReference>
<dbReference type="InterPro" id="IPR001412">
    <property type="entry name" value="aa-tRNA-synth_I_CS"/>
</dbReference>
<dbReference type="FunFam" id="1.10.730.10:FF:000002">
    <property type="entry name" value="Leucine--tRNA ligase"/>
    <property type="match status" value="1"/>
</dbReference>
<dbReference type="EMBL" id="JAXCGZ010016195">
    <property type="protein sequence ID" value="KAK7069523.1"/>
    <property type="molecule type" value="Genomic_DNA"/>
</dbReference>
<feature type="domain" description="Aminoacyl-tRNA synthetase class Ia" evidence="11">
    <location>
        <begin position="422"/>
        <end position="581"/>
    </location>
</feature>
<evidence type="ECO:0000313" key="13">
    <source>
        <dbReference type="Proteomes" id="UP001381693"/>
    </source>
</evidence>
<keyword evidence="6 10" id="KW-0067">ATP-binding</keyword>
<dbReference type="SUPFAM" id="SSF50677">
    <property type="entry name" value="ValRS/IleRS/LeuRS editing domain"/>
    <property type="match status" value="1"/>
</dbReference>
<evidence type="ECO:0000256" key="2">
    <source>
        <dbReference type="ARBA" id="ARBA00005594"/>
    </source>
</evidence>
<evidence type="ECO:0000256" key="7">
    <source>
        <dbReference type="ARBA" id="ARBA00022917"/>
    </source>
</evidence>
<dbReference type="InterPro" id="IPR009008">
    <property type="entry name" value="Val/Leu/Ile-tRNA-synth_edit"/>
</dbReference>
<dbReference type="PRINTS" id="PR00985">
    <property type="entry name" value="TRNASYNTHLEU"/>
</dbReference>
<evidence type="ECO:0000256" key="8">
    <source>
        <dbReference type="ARBA" id="ARBA00023146"/>
    </source>
</evidence>
<dbReference type="GO" id="GO:0005759">
    <property type="term" value="C:mitochondrial matrix"/>
    <property type="evidence" value="ECO:0007669"/>
    <property type="project" value="UniProtKB-SubCell"/>
</dbReference>
<keyword evidence="13" id="KW-1185">Reference proteome</keyword>
<feature type="non-terminal residue" evidence="12">
    <location>
        <position position="796"/>
    </location>
</feature>
<accession>A0AAN8WVG8</accession>
<evidence type="ECO:0000256" key="3">
    <source>
        <dbReference type="ARBA" id="ARBA00013164"/>
    </source>
</evidence>
<proteinExistence type="inferred from homology"/>
<sequence>MAHVYRLRDVFFRKKSRLPVVVFQRYIYSKTGVWPVDRELTVAVKKETEAYWKDKFAKDSRRFNRDSKKKKYVLAMFPYPSGKLHMGHVRVYTISDSMARFYRLQGYNVIHPMGWDAFGLPAENAAIENDTVPDIWTYANIAEMKAQLLDLGCKFDWEREFATCDPNYYKWTQYIFLLLHRAGLTYQQEALVNWDPVDQTVLAHEQVDENGCSWRSGALVEKRYLKQWFIKTTRFSKSLWDGLSSPLLEFWQDIPKIQKNWIGECNGYRVEMCVIHENESANLLDTFHLWMSQPEMINGISFIAIQSDHKLNREGNKGPQCGIYLTLKLRALCPLSQRQIPIIVCDDLQYSASLDTYIGIPCINENDKIVAHVCGFDVTNVILKDKMINSRELDGLSPEEAREIVIDKLLKENAGGYQTSAKLRDWLISRQRYWGTPIPIVHCLHCGTVPVPFEHLPVTLPHITKSITKGVSALKQDSKWKSCQCPKCGGEAERETDTMDTFADSSWYYLRYLDPHNNTKPIDFDRQAAGMPVDLYVGGKEHADLHMYYARFIQHFLASQGLVSHEEPFKRLLVQGMVMGQSYKVKDTGRYLKREQVDFSVNPPVELRTGISLEMSYEKMSKSKHNGIDPQDVLDEYGADTTRLLMLANYAPFSQRSWSTETFPGIINWQNRIWLTVTEFIQQRENKNDDTADCDQSVVSENELEHYKKFLWESRNYSVRGASFNMQETHQISTSISFMQRLTAHMRKVPQYVMLTEEFERALAAQIIMLSPITPHLASEMWAGVCSVASSSYIKK</sequence>
<comment type="caution">
    <text evidence="12">The sequence shown here is derived from an EMBL/GenBank/DDBJ whole genome shotgun (WGS) entry which is preliminary data.</text>
</comment>
<evidence type="ECO:0000256" key="6">
    <source>
        <dbReference type="ARBA" id="ARBA00022840"/>
    </source>
</evidence>
<organism evidence="12 13">
    <name type="scientific">Halocaridina rubra</name>
    <name type="common">Hawaiian red shrimp</name>
    <dbReference type="NCBI Taxonomy" id="373956"/>
    <lineage>
        <taxon>Eukaryota</taxon>
        <taxon>Metazoa</taxon>
        <taxon>Ecdysozoa</taxon>
        <taxon>Arthropoda</taxon>
        <taxon>Crustacea</taxon>
        <taxon>Multicrustacea</taxon>
        <taxon>Malacostraca</taxon>
        <taxon>Eumalacostraca</taxon>
        <taxon>Eucarida</taxon>
        <taxon>Decapoda</taxon>
        <taxon>Pleocyemata</taxon>
        <taxon>Caridea</taxon>
        <taxon>Atyoidea</taxon>
        <taxon>Atyidae</taxon>
        <taxon>Halocaridina</taxon>
    </lineage>
</organism>
<evidence type="ECO:0000256" key="1">
    <source>
        <dbReference type="ARBA" id="ARBA00004305"/>
    </source>
</evidence>
<dbReference type="FunFam" id="3.40.50.620:FF:000003">
    <property type="entry name" value="Leucine--tRNA ligase"/>
    <property type="match status" value="1"/>
</dbReference>
<dbReference type="GO" id="GO:0006429">
    <property type="term" value="P:leucyl-tRNA aminoacylation"/>
    <property type="evidence" value="ECO:0007669"/>
    <property type="project" value="InterPro"/>
</dbReference>
<dbReference type="Proteomes" id="UP001381693">
    <property type="component" value="Unassembled WGS sequence"/>
</dbReference>
<evidence type="ECO:0000256" key="9">
    <source>
        <dbReference type="ARBA" id="ARBA00030520"/>
    </source>
</evidence>
<name>A0AAN8WVG8_HALRR</name>
<comment type="similarity">
    <text evidence="2 10">Belongs to the class-I aminoacyl-tRNA synthetase family.</text>
</comment>
<keyword evidence="5 10" id="KW-0547">Nucleotide-binding</keyword>
<evidence type="ECO:0000313" key="12">
    <source>
        <dbReference type="EMBL" id="KAK7069523.1"/>
    </source>
</evidence>
<dbReference type="InterPro" id="IPR002302">
    <property type="entry name" value="Leu-tRNA-ligase"/>
</dbReference>
<dbReference type="PROSITE" id="PS00178">
    <property type="entry name" value="AA_TRNA_LIGASE_I"/>
    <property type="match status" value="1"/>
</dbReference>
<feature type="domain" description="Aminoacyl-tRNA synthetase class Ia" evidence="11">
    <location>
        <begin position="609"/>
        <end position="647"/>
    </location>
</feature>
<dbReference type="GO" id="GO:0002161">
    <property type="term" value="F:aminoacyl-tRNA deacylase activity"/>
    <property type="evidence" value="ECO:0007669"/>
    <property type="project" value="InterPro"/>
</dbReference>
<feature type="domain" description="Aminoacyl-tRNA synthetase class Ia" evidence="11">
    <location>
        <begin position="63"/>
        <end position="241"/>
    </location>
</feature>
<dbReference type="FunFam" id="3.40.50.620:FF:000100">
    <property type="entry name" value="probable leucine--tRNA ligase, mitochondrial"/>
    <property type="match status" value="1"/>
</dbReference>
<dbReference type="SUPFAM" id="SSF52374">
    <property type="entry name" value="Nucleotidylyl transferase"/>
    <property type="match status" value="1"/>
</dbReference>
<dbReference type="InterPro" id="IPR002300">
    <property type="entry name" value="aa-tRNA-synth_Ia"/>
</dbReference>
<dbReference type="InterPro" id="IPR009080">
    <property type="entry name" value="tRNAsynth_Ia_anticodon-bd"/>
</dbReference>
<reference evidence="12 13" key="1">
    <citation type="submission" date="2023-11" db="EMBL/GenBank/DDBJ databases">
        <title>Halocaridina rubra genome assembly.</title>
        <authorList>
            <person name="Smith C."/>
        </authorList>
    </citation>
    <scope>NUCLEOTIDE SEQUENCE [LARGE SCALE GENOMIC DNA]</scope>
    <source>
        <strain evidence="12">EP-1</strain>
        <tissue evidence="12">Whole</tissue>
    </source>
</reference>
<protein>
    <recommendedName>
        <fullName evidence="3">leucine--tRNA ligase</fullName>
        <ecNumber evidence="3">6.1.1.4</ecNumber>
    </recommendedName>
    <alternativeName>
        <fullName evidence="9">Leucyl-tRNA synthetase</fullName>
    </alternativeName>
</protein>
<dbReference type="PANTHER" id="PTHR43740">
    <property type="entry name" value="LEUCYL-TRNA SYNTHETASE"/>
    <property type="match status" value="1"/>
</dbReference>
<keyword evidence="7 10" id="KW-0648">Protein biosynthesis</keyword>
<dbReference type="PANTHER" id="PTHR43740:SF2">
    <property type="entry name" value="LEUCINE--TRNA LIGASE, MITOCHONDRIAL"/>
    <property type="match status" value="1"/>
</dbReference>
<dbReference type="GO" id="GO:0005524">
    <property type="term" value="F:ATP binding"/>
    <property type="evidence" value="ECO:0007669"/>
    <property type="project" value="UniProtKB-KW"/>
</dbReference>
<dbReference type="InterPro" id="IPR014729">
    <property type="entry name" value="Rossmann-like_a/b/a_fold"/>
</dbReference>
<gene>
    <name evidence="12" type="primary">lars-2</name>
    <name evidence="12" type="ORF">SK128_023913</name>
</gene>
<dbReference type="GO" id="GO:0004823">
    <property type="term" value="F:leucine-tRNA ligase activity"/>
    <property type="evidence" value="ECO:0007669"/>
    <property type="project" value="UniProtKB-EC"/>
</dbReference>